<evidence type="ECO:0000256" key="1">
    <source>
        <dbReference type="SAM" id="MobiDB-lite"/>
    </source>
</evidence>
<dbReference type="Proteomes" id="UP000605970">
    <property type="component" value="Unassembled WGS sequence"/>
</dbReference>
<keyword evidence="2" id="KW-0812">Transmembrane</keyword>
<feature type="region of interest" description="Disordered" evidence="1">
    <location>
        <begin position="80"/>
        <end position="100"/>
    </location>
</feature>
<keyword evidence="4" id="KW-1185">Reference proteome</keyword>
<evidence type="ECO:0000256" key="2">
    <source>
        <dbReference type="SAM" id="Phobius"/>
    </source>
</evidence>
<reference evidence="3" key="1">
    <citation type="journal article" date="2020" name="Ecol. Evol.">
        <title>Genome structure and content of the rice root-knot nematode (Meloidogyne graminicola).</title>
        <authorList>
            <person name="Phan N.T."/>
            <person name="Danchin E.G.J."/>
            <person name="Klopp C."/>
            <person name="Perfus-Barbeoch L."/>
            <person name="Kozlowski D.K."/>
            <person name="Koutsovoulos G.D."/>
            <person name="Lopez-Roques C."/>
            <person name="Bouchez O."/>
            <person name="Zahm M."/>
            <person name="Besnard G."/>
            <person name="Bellafiore S."/>
        </authorList>
    </citation>
    <scope>NUCLEOTIDE SEQUENCE</scope>
    <source>
        <strain evidence="3">VN-18</strain>
    </source>
</reference>
<feature type="compositionally biased region" description="Basic and acidic residues" evidence="1">
    <location>
        <begin position="1"/>
        <end position="11"/>
    </location>
</feature>
<feature type="region of interest" description="Disordered" evidence="1">
    <location>
        <begin position="1"/>
        <end position="35"/>
    </location>
</feature>
<feature type="transmembrane region" description="Helical" evidence="2">
    <location>
        <begin position="43"/>
        <end position="71"/>
    </location>
</feature>
<comment type="caution">
    <text evidence="3">The sequence shown here is derived from an EMBL/GenBank/DDBJ whole genome shotgun (WGS) entry which is preliminary data.</text>
</comment>
<proteinExistence type="predicted"/>
<feature type="compositionally biased region" description="Basic residues" evidence="1">
    <location>
        <begin position="23"/>
        <end position="32"/>
    </location>
</feature>
<dbReference type="EMBL" id="JABEBT010000109">
    <property type="protein sequence ID" value="KAF7632215.1"/>
    <property type="molecule type" value="Genomic_DNA"/>
</dbReference>
<feature type="compositionally biased region" description="Polar residues" evidence="1">
    <location>
        <begin position="12"/>
        <end position="21"/>
    </location>
</feature>
<evidence type="ECO:0000313" key="3">
    <source>
        <dbReference type="EMBL" id="KAF7632215.1"/>
    </source>
</evidence>
<dbReference type="AlphaFoldDB" id="A0A8S9ZG09"/>
<keyword evidence="2" id="KW-0472">Membrane</keyword>
<organism evidence="3 4">
    <name type="scientific">Meloidogyne graminicola</name>
    <dbReference type="NCBI Taxonomy" id="189291"/>
    <lineage>
        <taxon>Eukaryota</taxon>
        <taxon>Metazoa</taxon>
        <taxon>Ecdysozoa</taxon>
        <taxon>Nematoda</taxon>
        <taxon>Chromadorea</taxon>
        <taxon>Rhabditida</taxon>
        <taxon>Tylenchina</taxon>
        <taxon>Tylenchomorpha</taxon>
        <taxon>Tylenchoidea</taxon>
        <taxon>Meloidogynidae</taxon>
        <taxon>Meloidogyninae</taxon>
        <taxon>Meloidogyne</taxon>
    </lineage>
</organism>
<evidence type="ECO:0000313" key="4">
    <source>
        <dbReference type="Proteomes" id="UP000605970"/>
    </source>
</evidence>
<keyword evidence="2" id="KW-1133">Transmembrane helix</keyword>
<name>A0A8S9ZG09_9BILA</name>
<accession>A0A8S9ZG09</accession>
<protein>
    <submittedName>
        <fullName evidence="3">Uncharacterized protein</fullName>
    </submittedName>
</protein>
<gene>
    <name evidence="3" type="ORF">Mgra_00008399</name>
</gene>
<sequence>MDAFLHQKESNSIEASESIGQTRTKRTRKPKTTKVPETEETGISLIAIILIGVGILIFFSSVISIIIWLFVCRGNNKEEEKEDQLPYINSTQPTNTNSEETDVNYNPSFNLNEANDDSPATVVQTQMDRFGDASTVVETQMDLENSKILGGVEVPETTIKVENEEDEVKGEEDNI</sequence>
<feature type="compositionally biased region" description="Polar residues" evidence="1">
    <location>
        <begin position="87"/>
        <end position="100"/>
    </location>
</feature>